<keyword evidence="7" id="KW-0479">Metal-binding</keyword>
<dbReference type="Pfam" id="PF13639">
    <property type="entry name" value="zf-RING_2"/>
    <property type="match status" value="1"/>
</dbReference>
<dbReference type="PROSITE" id="PS50089">
    <property type="entry name" value="ZF_RING_2"/>
    <property type="match status" value="1"/>
</dbReference>
<dbReference type="SUPFAM" id="SSF57850">
    <property type="entry name" value="RING/U-box"/>
    <property type="match status" value="1"/>
</dbReference>
<reference evidence="17" key="1">
    <citation type="journal article" date="2016" name="Nat. Genet.">
        <title>A high-quality carrot genome assembly provides new insights into carotenoid accumulation and asterid genome evolution.</title>
        <authorList>
            <person name="Iorizzo M."/>
            <person name="Ellison S."/>
            <person name="Senalik D."/>
            <person name="Zeng P."/>
            <person name="Satapoomin P."/>
            <person name="Huang J."/>
            <person name="Bowman M."/>
            <person name="Iovene M."/>
            <person name="Sanseverino W."/>
            <person name="Cavagnaro P."/>
            <person name="Yildiz M."/>
            <person name="Macko-Podgorni A."/>
            <person name="Moranska E."/>
            <person name="Grzebelus E."/>
            <person name="Grzebelus D."/>
            <person name="Ashrafi H."/>
            <person name="Zheng Z."/>
            <person name="Cheng S."/>
            <person name="Spooner D."/>
            <person name="Van Deynze A."/>
            <person name="Simon P."/>
        </authorList>
    </citation>
    <scope>NUCLEOTIDE SEQUENCE</scope>
    <source>
        <tissue evidence="17">Leaf</tissue>
    </source>
</reference>
<evidence type="ECO:0000256" key="4">
    <source>
        <dbReference type="ARBA" id="ARBA00012483"/>
    </source>
</evidence>
<dbReference type="GO" id="GO:0061630">
    <property type="term" value="F:ubiquitin protein ligase activity"/>
    <property type="evidence" value="ECO:0007669"/>
    <property type="project" value="UniProtKB-EC"/>
</dbReference>
<keyword evidence="5" id="KW-0808">Transferase</keyword>
<dbReference type="GO" id="GO:0016567">
    <property type="term" value="P:protein ubiquitination"/>
    <property type="evidence" value="ECO:0007669"/>
    <property type="project" value="InterPro"/>
</dbReference>
<keyword evidence="9" id="KW-0833">Ubl conjugation pathway</keyword>
<sequence length="198" mass="22647">MSPAPTPSPSFQNSHWDPLVIALVGGFCSLFIIVSYHQILNRNCCRIQAVASYMSRNRAQRRRINEENHEDPSLQFQSQGLDSYIANSLPTVQFKKMNDAEMTEKTTECAVCLGEFEEGDWIKHLPNCCHVFHVSCIDIWFQTHSSCPLCRAHVFDFDQSCDLLGHLSREDSAEDQSSVREMLRMHVLQSPSIRLQID</sequence>
<dbReference type="Gene3D" id="3.30.40.10">
    <property type="entry name" value="Zinc/RING finger domain, C3HC4 (zinc finger)"/>
    <property type="match status" value="1"/>
</dbReference>
<dbReference type="SMART" id="SM00184">
    <property type="entry name" value="RING"/>
    <property type="match status" value="1"/>
</dbReference>
<evidence type="ECO:0000259" key="16">
    <source>
        <dbReference type="PROSITE" id="PS50089"/>
    </source>
</evidence>
<evidence type="ECO:0000256" key="11">
    <source>
        <dbReference type="ARBA" id="ARBA00022989"/>
    </source>
</evidence>
<evidence type="ECO:0000256" key="8">
    <source>
        <dbReference type="ARBA" id="ARBA00022771"/>
    </source>
</evidence>
<evidence type="ECO:0000256" key="10">
    <source>
        <dbReference type="ARBA" id="ARBA00022833"/>
    </source>
</evidence>
<evidence type="ECO:0000256" key="15">
    <source>
        <dbReference type="SAM" id="Phobius"/>
    </source>
</evidence>
<name>A0AAF1AX65_DAUCS</name>
<reference evidence="17" key="2">
    <citation type="submission" date="2022-03" db="EMBL/GenBank/DDBJ databases">
        <title>Draft title - Genomic analysis of global carrot germplasm unveils the trajectory of domestication and the origin of high carotenoid orange carrot.</title>
        <authorList>
            <person name="Iorizzo M."/>
            <person name="Ellison S."/>
            <person name="Senalik D."/>
            <person name="Macko-Podgorni A."/>
            <person name="Grzebelus D."/>
            <person name="Bostan H."/>
            <person name="Rolling W."/>
            <person name="Curaba J."/>
            <person name="Simon P."/>
        </authorList>
    </citation>
    <scope>NUCLEOTIDE SEQUENCE</scope>
    <source>
        <tissue evidence="17">Leaf</tissue>
    </source>
</reference>
<evidence type="ECO:0000256" key="3">
    <source>
        <dbReference type="ARBA" id="ARBA00004906"/>
    </source>
</evidence>
<dbReference type="EMBL" id="CP093346">
    <property type="protein sequence ID" value="WOG95806.1"/>
    <property type="molecule type" value="Genomic_DNA"/>
</dbReference>
<dbReference type="Proteomes" id="UP000077755">
    <property type="component" value="Chromosome 4"/>
</dbReference>
<evidence type="ECO:0000256" key="5">
    <source>
        <dbReference type="ARBA" id="ARBA00022679"/>
    </source>
</evidence>
<keyword evidence="10" id="KW-0862">Zinc</keyword>
<dbReference type="PANTHER" id="PTHR46913">
    <property type="entry name" value="RING-H2 FINGER PROTEIN ATL16"/>
    <property type="match status" value="1"/>
</dbReference>
<evidence type="ECO:0000256" key="9">
    <source>
        <dbReference type="ARBA" id="ARBA00022786"/>
    </source>
</evidence>
<comment type="pathway">
    <text evidence="3">Protein modification; protein ubiquitination.</text>
</comment>
<keyword evidence="6 15" id="KW-0812">Transmembrane</keyword>
<accession>A0AAF1AX65</accession>
<dbReference type="InterPro" id="IPR013083">
    <property type="entry name" value="Znf_RING/FYVE/PHD"/>
</dbReference>
<keyword evidence="18" id="KW-1185">Reference proteome</keyword>
<evidence type="ECO:0000256" key="6">
    <source>
        <dbReference type="ARBA" id="ARBA00022692"/>
    </source>
</evidence>
<evidence type="ECO:0000256" key="12">
    <source>
        <dbReference type="ARBA" id="ARBA00023136"/>
    </source>
</evidence>
<keyword evidence="8 14" id="KW-0863">Zinc-finger</keyword>
<feature type="domain" description="RING-type" evidence="16">
    <location>
        <begin position="109"/>
        <end position="151"/>
    </location>
</feature>
<evidence type="ECO:0000313" key="17">
    <source>
        <dbReference type="EMBL" id="WOG95806.1"/>
    </source>
</evidence>
<keyword evidence="11 15" id="KW-1133">Transmembrane helix</keyword>
<evidence type="ECO:0000256" key="14">
    <source>
        <dbReference type="PROSITE-ProRule" id="PRU00175"/>
    </source>
</evidence>
<feature type="transmembrane region" description="Helical" evidence="15">
    <location>
        <begin position="20"/>
        <end position="39"/>
    </location>
</feature>
<dbReference type="InterPro" id="IPR001841">
    <property type="entry name" value="Znf_RING"/>
</dbReference>
<evidence type="ECO:0000256" key="1">
    <source>
        <dbReference type="ARBA" id="ARBA00000900"/>
    </source>
</evidence>
<organism evidence="17 18">
    <name type="scientific">Daucus carota subsp. sativus</name>
    <name type="common">Carrot</name>
    <dbReference type="NCBI Taxonomy" id="79200"/>
    <lineage>
        <taxon>Eukaryota</taxon>
        <taxon>Viridiplantae</taxon>
        <taxon>Streptophyta</taxon>
        <taxon>Embryophyta</taxon>
        <taxon>Tracheophyta</taxon>
        <taxon>Spermatophyta</taxon>
        <taxon>Magnoliopsida</taxon>
        <taxon>eudicotyledons</taxon>
        <taxon>Gunneridae</taxon>
        <taxon>Pentapetalae</taxon>
        <taxon>asterids</taxon>
        <taxon>campanulids</taxon>
        <taxon>Apiales</taxon>
        <taxon>Apiaceae</taxon>
        <taxon>Apioideae</taxon>
        <taxon>Scandiceae</taxon>
        <taxon>Daucinae</taxon>
        <taxon>Daucus</taxon>
        <taxon>Daucus sect. Daucus</taxon>
    </lineage>
</organism>
<dbReference type="InterPro" id="IPR044600">
    <property type="entry name" value="ATL1/ATL16-like"/>
</dbReference>
<proteinExistence type="inferred from homology"/>
<dbReference type="AlphaFoldDB" id="A0AAF1AX65"/>
<keyword evidence="12 15" id="KW-0472">Membrane</keyword>
<dbReference type="GO" id="GO:0008270">
    <property type="term" value="F:zinc ion binding"/>
    <property type="evidence" value="ECO:0007669"/>
    <property type="project" value="UniProtKB-KW"/>
</dbReference>
<gene>
    <name evidence="17" type="ORF">DCAR_0415135</name>
</gene>
<dbReference type="EC" id="2.3.2.27" evidence="4"/>
<comment type="similarity">
    <text evidence="13">Belongs to the RING-type zinc finger family. ATL subfamily.</text>
</comment>
<evidence type="ECO:0000256" key="7">
    <source>
        <dbReference type="ARBA" id="ARBA00022723"/>
    </source>
</evidence>
<dbReference type="PANTHER" id="PTHR46913:SF1">
    <property type="entry name" value="RING-H2 FINGER PROTEIN ATL16"/>
    <property type="match status" value="1"/>
</dbReference>
<evidence type="ECO:0000256" key="13">
    <source>
        <dbReference type="ARBA" id="ARBA00024209"/>
    </source>
</evidence>
<dbReference type="GO" id="GO:0016020">
    <property type="term" value="C:membrane"/>
    <property type="evidence" value="ECO:0007669"/>
    <property type="project" value="UniProtKB-SubCell"/>
</dbReference>
<evidence type="ECO:0000313" key="18">
    <source>
        <dbReference type="Proteomes" id="UP000077755"/>
    </source>
</evidence>
<protein>
    <recommendedName>
        <fullName evidence="4">RING-type E3 ubiquitin transferase</fullName>
        <ecNumber evidence="4">2.3.2.27</ecNumber>
    </recommendedName>
</protein>
<comment type="subcellular location">
    <subcellularLocation>
        <location evidence="2">Membrane</location>
        <topology evidence="2">Single-pass membrane protein</topology>
    </subcellularLocation>
</comment>
<dbReference type="FunFam" id="3.30.40.10:FF:000187">
    <property type="entry name" value="E3 ubiquitin-protein ligase ATL6"/>
    <property type="match status" value="1"/>
</dbReference>
<evidence type="ECO:0000256" key="2">
    <source>
        <dbReference type="ARBA" id="ARBA00004167"/>
    </source>
</evidence>
<comment type="catalytic activity">
    <reaction evidence="1">
        <text>S-ubiquitinyl-[E2 ubiquitin-conjugating enzyme]-L-cysteine + [acceptor protein]-L-lysine = [E2 ubiquitin-conjugating enzyme]-L-cysteine + N(6)-ubiquitinyl-[acceptor protein]-L-lysine.</text>
        <dbReference type="EC" id="2.3.2.27"/>
    </reaction>
</comment>